<reference evidence="2" key="1">
    <citation type="submission" date="2020-11" db="EMBL/GenBank/DDBJ databases">
        <authorList>
            <consortium name="DOE Joint Genome Institute"/>
            <person name="Ahrendt S."/>
            <person name="Riley R."/>
            <person name="Andreopoulos W."/>
            <person name="Labutti K."/>
            <person name="Pangilinan J."/>
            <person name="Ruiz-Duenas F.J."/>
            <person name="Barrasa J.M."/>
            <person name="Sanchez-Garcia M."/>
            <person name="Camarero S."/>
            <person name="Miyauchi S."/>
            <person name="Serrano A."/>
            <person name="Linde D."/>
            <person name="Babiker R."/>
            <person name="Drula E."/>
            <person name="Ayuso-Fernandez I."/>
            <person name="Pacheco R."/>
            <person name="Padilla G."/>
            <person name="Ferreira P."/>
            <person name="Barriuso J."/>
            <person name="Kellner H."/>
            <person name="Castanera R."/>
            <person name="Alfaro M."/>
            <person name="Ramirez L."/>
            <person name="Pisabarro A.G."/>
            <person name="Kuo A."/>
            <person name="Tritt A."/>
            <person name="Lipzen A."/>
            <person name="He G."/>
            <person name="Yan M."/>
            <person name="Ng V."/>
            <person name="Cullen D."/>
            <person name="Martin F."/>
            <person name="Rosso M.-N."/>
            <person name="Henrissat B."/>
            <person name="Hibbett D."/>
            <person name="Martinez A.T."/>
            <person name="Grigoriev I.V."/>
        </authorList>
    </citation>
    <scope>NUCLEOTIDE SEQUENCE</scope>
    <source>
        <strain evidence="2">MF-IS2</strain>
    </source>
</reference>
<dbReference type="InterPro" id="IPR001810">
    <property type="entry name" value="F-box_dom"/>
</dbReference>
<sequence>MPDPGPTTAPTAHPQLVAQLHTIFTIPLELTHRILTSCHPWDIAAFSRTCRLAHDLVQDEYLWRQLWHLYPFDDPQAVLKHRHAVNLPISPDLHPSGSEWKDVFTRRLKAELVATMKRGDLSLVSLRDKKDALQVFVSIIEEGLPAPGDLSTQGMLTSISVSKNIQWLERVLSKSKLIAPSIVVFDSPPETGQLQAHIRSCIGDAEWANKSRRQMSDRRNKSRAYVYDLRNYDSKNDYGPFRISGDVNWVHAEHLINVVLANLRDLPQNLTHARPPSSLESLRPYTAPGKYSPQDWAGIEGTWRRYVCFMDYRDLFAFNYSDIADGPLHPKFFEDPRFREATKLIEVKLRIIPEAEIRFFESSEVLPSASPHHPPIFFAGSSKGVHGNEAVVEGYVRMACDGTARWRFKVSIYDQSPQWSSNGVQLGNVGSARGVIGVWTTTTHEQGDPVGPFWLFKVEDDYSENLMEYT</sequence>
<dbReference type="Proteomes" id="UP000807342">
    <property type="component" value="Unassembled WGS sequence"/>
</dbReference>
<feature type="domain" description="F-box" evidence="1">
    <location>
        <begin position="20"/>
        <end position="66"/>
    </location>
</feature>
<gene>
    <name evidence="2" type="ORF">P691DRAFT_754120</name>
</gene>
<dbReference type="AlphaFoldDB" id="A0A9P5XQD7"/>
<evidence type="ECO:0000313" key="3">
    <source>
        <dbReference type="Proteomes" id="UP000807342"/>
    </source>
</evidence>
<evidence type="ECO:0000259" key="1">
    <source>
        <dbReference type="PROSITE" id="PS50181"/>
    </source>
</evidence>
<comment type="caution">
    <text evidence="2">The sequence shown here is derived from an EMBL/GenBank/DDBJ whole genome shotgun (WGS) entry which is preliminary data.</text>
</comment>
<dbReference type="SUPFAM" id="SSF81383">
    <property type="entry name" value="F-box domain"/>
    <property type="match status" value="1"/>
</dbReference>
<dbReference type="InterPro" id="IPR036047">
    <property type="entry name" value="F-box-like_dom_sf"/>
</dbReference>
<dbReference type="PROSITE" id="PS50181">
    <property type="entry name" value="FBOX"/>
    <property type="match status" value="1"/>
</dbReference>
<proteinExistence type="predicted"/>
<dbReference type="Pfam" id="PF12937">
    <property type="entry name" value="F-box-like"/>
    <property type="match status" value="1"/>
</dbReference>
<organism evidence="2 3">
    <name type="scientific">Macrolepiota fuliginosa MF-IS2</name>
    <dbReference type="NCBI Taxonomy" id="1400762"/>
    <lineage>
        <taxon>Eukaryota</taxon>
        <taxon>Fungi</taxon>
        <taxon>Dikarya</taxon>
        <taxon>Basidiomycota</taxon>
        <taxon>Agaricomycotina</taxon>
        <taxon>Agaricomycetes</taxon>
        <taxon>Agaricomycetidae</taxon>
        <taxon>Agaricales</taxon>
        <taxon>Agaricineae</taxon>
        <taxon>Agaricaceae</taxon>
        <taxon>Macrolepiota</taxon>
    </lineage>
</organism>
<keyword evidence="3" id="KW-1185">Reference proteome</keyword>
<dbReference type="OrthoDB" id="3226064at2759"/>
<accession>A0A9P5XQD7</accession>
<name>A0A9P5XQD7_9AGAR</name>
<dbReference type="EMBL" id="MU151051">
    <property type="protein sequence ID" value="KAF9454995.1"/>
    <property type="molecule type" value="Genomic_DNA"/>
</dbReference>
<evidence type="ECO:0000313" key="2">
    <source>
        <dbReference type="EMBL" id="KAF9454995.1"/>
    </source>
</evidence>
<dbReference type="Gene3D" id="1.20.1280.50">
    <property type="match status" value="1"/>
</dbReference>
<protein>
    <recommendedName>
        <fullName evidence="1">F-box domain-containing protein</fullName>
    </recommendedName>
</protein>